<keyword evidence="2" id="KW-1185">Reference proteome</keyword>
<reference evidence="2" key="1">
    <citation type="journal article" date="2014" name="Proc. Natl. Acad. Sci. U.S.A.">
        <title>Extensive sampling of basidiomycete genomes demonstrates inadequacy of the white-rot/brown-rot paradigm for wood decay fungi.</title>
        <authorList>
            <person name="Riley R."/>
            <person name="Salamov A.A."/>
            <person name="Brown D.W."/>
            <person name="Nagy L.G."/>
            <person name="Floudas D."/>
            <person name="Held B.W."/>
            <person name="Levasseur A."/>
            <person name="Lombard V."/>
            <person name="Morin E."/>
            <person name="Otillar R."/>
            <person name="Lindquist E.A."/>
            <person name="Sun H."/>
            <person name="LaButti K.M."/>
            <person name="Schmutz J."/>
            <person name="Jabbour D."/>
            <person name="Luo H."/>
            <person name="Baker S.E."/>
            <person name="Pisabarro A.G."/>
            <person name="Walton J.D."/>
            <person name="Blanchette R.A."/>
            <person name="Henrissat B."/>
            <person name="Martin F."/>
            <person name="Cullen D."/>
            <person name="Hibbett D.S."/>
            <person name="Grigoriev I.V."/>
        </authorList>
    </citation>
    <scope>NUCLEOTIDE SEQUENCE [LARGE SCALE GENOMIC DNA]</scope>
    <source>
        <strain evidence="2">MUCL 33604</strain>
    </source>
</reference>
<proteinExistence type="predicted"/>
<protein>
    <submittedName>
        <fullName evidence="1">Uncharacterized protein</fullName>
    </submittedName>
</protein>
<name>A0A067PAW1_9AGAM</name>
<dbReference type="AlphaFoldDB" id="A0A067PAW1"/>
<organism evidence="1 2">
    <name type="scientific">Jaapia argillacea MUCL 33604</name>
    <dbReference type="NCBI Taxonomy" id="933084"/>
    <lineage>
        <taxon>Eukaryota</taxon>
        <taxon>Fungi</taxon>
        <taxon>Dikarya</taxon>
        <taxon>Basidiomycota</taxon>
        <taxon>Agaricomycotina</taxon>
        <taxon>Agaricomycetes</taxon>
        <taxon>Agaricomycetidae</taxon>
        <taxon>Jaapiales</taxon>
        <taxon>Jaapiaceae</taxon>
        <taxon>Jaapia</taxon>
    </lineage>
</organism>
<evidence type="ECO:0000313" key="1">
    <source>
        <dbReference type="EMBL" id="KDQ50930.1"/>
    </source>
</evidence>
<gene>
    <name evidence="1" type="ORF">JAAARDRAFT_41566</name>
</gene>
<accession>A0A067PAW1</accession>
<dbReference type="Proteomes" id="UP000027265">
    <property type="component" value="Unassembled WGS sequence"/>
</dbReference>
<evidence type="ECO:0000313" key="2">
    <source>
        <dbReference type="Proteomes" id="UP000027265"/>
    </source>
</evidence>
<dbReference type="HOGENOM" id="CLU_2942077_0_0_1"/>
<dbReference type="EMBL" id="KL197753">
    <property type="protein sequence ID" value="KDQ50930.1"/>
    <property type="molecule type" value="Genomic_DNA"/>
</dbReference>
<dbReference type="InParanoid" id="A0A067PAW1"/>
<sequence>MPTGMYRPGLEDVTRYAFLIAYALSASSLCAAQQTNTFFWGFTLVRSHLSSPTVMNFTHR</sequence>